<protein>
    <recommendedName>
        <fullName evidence="7">D-inositol 3-phosphate glycosyltransferase</fullName>
    </recommendedName>
</protein>
<keyword evidence="1" id="KW-0328">Glycosyltransferase</keyword>
<dbReference type="Gene3D" id="3.40.50.2000">
    <property type="entry name" value="Glycogen Phosphorylase B"/>
    <property type="match status" value="2"/>
</dbReference>
<comment type="caution">
    <text evidence="5">The sequence shown here is derived from an EMBL/GenBank/DDBJ whole genome shotgun (WGS) entry which is preliminary data.</text>
</comment>
<dbReference type="InterPro" id="IPR028098">
    <property type="entry name" value="Glyco_trans_4-like_N"/>
</dbReference>
<dbReference type="PANTHER" id="PTHR12526">
    <property type="entry name" value="GLYCOSYLTRANSFERASE"/>
    <property type="match status" value="1"/>
</dbReference>
<evidence type="ECO:0000256" key="1">
    <source>
        <dbReference type="ARBA" id="ARBA00022676"/>
    </source>
</evidence>
<dbReference type="RefSeq" id="WP_188744351.1">
    <property type="nucleotide sequence ID" value="NZ_BAABFW010000012.1"/>
</dbReference>
<dbReference type="Pfam" id="PF13439">
    <property type="entry name" value="Glyco_transf_4"/>
    <property type="match status" value="1"/>
</dbReference>
<reference evidence="5" key="1">
    <citation type="journal article" date="2014" name="Int. J. Syst. Evol. Microbiol.">
        <title>Complete genome sequence of Corynebacterium casei LMG S-19264T (=DSM 44701T), isolated from a smear-ripened cheese.</title>
        <authorList>
            <consortium name="US DOE Joint Genome Institute (JGI-PGF)"/>
            <person name="Walter F."/>
            <person name="Albersmeier A."/>
            <person name="Kalinowski J."/>
            <person name="Ruckert C."/>
        </authorList>
    </citation>
    <scope>NUCLEOTIDE SEQUENCE</scope>
    <source>
        <strain evidence="5">CGMCC 1.8984</strain>
    </source>
</reference>
<evidence type="ECO:0000313" key="5">
    <source>
        <dbReference type="EMBL" id="GGJ90571.1"/>
    </source>
</evidence>
<feature type="domain" description="Glycosyltransferase subfamily 4-like N-terminal" evidence="4">
    <location>
        <begin position="40"/>
        <end position="202"/>
    </location>
</feature>
<keyword evidence="6" id="KW-1185">Reference proteome</keyword>
<feature type="domain" description="Glycosyl transferase family 1" evidence="3">
    <location>
        <begin position="215"/>
        <end position="362"/>
    </location>
</feature>
<evidence type="ECO:0000259" key="4">
    <source>
        <dbReference type="Pfam" id="PF13439"/>
    </source>
</evidence>
<evidence type="ECO:0000256" key="2">
    <source>
        <dbReference type="ARBA" id="ARBA00022679"/>
    </source>
</evidence>
<dbReference type="SUPFAM" id="SSF53756">
    <property type="entry name" value="UDP-Glycosyltransferase/glycogen phosphorylase"/>
    <property type="match status" value="1"/>
</dbReference>
<gene>
    <name evidence="5" type="ORF">GCM10011372_31380</name>
</gene>
<dbReference type="EMBL" id="BMMD01000022">
    <property type="protein sequence ID" value="GGJ90571.1"/>
    <property type="molecule type" value="Genomic_DNA"/>
</dbReference>
<reference evidence="5" key="2">
    <citation type="submission" date="2020-09" db="EMBL/GenBank/DDBJ databases">
        <authorList>
            <person name="Sun Q."/>
            <person name="Zhou Y."/>
        </authorList>
    </citation>
    <scope>NUCLEOTIDE SEQUENCE</scope>
    <source>
        <strain evidence="5">CGMCC 1.8984</strain>
    </source>
</reference>
<accession>A0A917PTI1</accession>
<dbReference type="InterPro" id="IPR001296">
    <property type="entry name" value="Glyco_trans_1"/>
</dbReference>
<organism evidence="5 6">
    <name type="scientific">Agromyces bauzanensis</name>
    <dbReference type="NCBI Taxonomy" id="1308924"/>
    <lineage>
        <taxon>Bacteria</taxon>
        <taxon>Bacillati</taxon>
        <taxon>Actinomycetota</taxon>
        <taxon>Actinomycetes</taxon>
        <taxon>Micrococcales</taxon>
        <taxon>Microbacteriaceae</taxon>
        <taxon>Agromyces</taxon>
    </lineage>
</organism>
<name>A0A917PTI1_9MICO</name>
<dbReference type="Proteomes" id="UP000636956">
    <property type="component" value="Unassembled WGS sequence"/>
</dbReference>
<dbReference type="Pfam" id="PF00534">
    <property type="entry name" value="Glycos_transf_1"/>
    <property type="match status" value="1"/>
</dbReference>
<proteinExistence type="predicted"/>
<dbReference type="CDD" id="cd03801">
    <property type="entry name" value="GT4_PimA-like"/>
    <property type="match status" value="1"/>
</dbReference>
<evidence type="ECO:0008006" key="7">
    <source>
        <dbReference type="Google" id="ProtNLM"/>
    </source>
</evidence>
<keyword evidence="2" id="KW-0808">Transferase</keyword>
<dbReference type="GO" id="GO:0016757">
    <property type="term" value="F:glycosyltransferase activity"/>
    <property type="evidence" value="ECO:0007669"/>
    <property type="project" value="UniProtKB-KW"/>
</dbReference>
<evidence type="ECO:0000259" key="3">
    <source>
        <dbReference type="Pfam" id="PF00534"/>
    </source>
</evidence>
<dbReference type="AlphaFoldDB" id="A0A917PTI1"/>
<sequence length="400" mass="44027">MAAASEASNASELPDALHPTSLPATSLHIVQIAPAISRGSGVEGVAFNLEREFRARGATVERFTAATAGRPRRRSRKSAIGMHLERARSVVWFSTVGTARARRFLAERPDAISICHNDALAGDVYINHGLLQVAMRARGNYFWRMVRNPVHLFTAARDRVRYRGRAHRAVVALTEHEAELLVSTYGRVRPLIRVIPNGVDTQVFRPATSKERAVARARIGLPKDLMLALFVGHEFERKGLPLAIEALRHAPDVGLVVVGGTPAMIRQAEEMARCGGVGDRVAFVGPHQDVVPFYHASDVFVLPSYYESSGLVFLEALACGLPVVATRVGFAPELITHGENGYLVDRDSAAIGRYLHELSQQDLSGWGERARRTAEQHGWPAIADRYLDLFAELRDLKGRR</sequence>
<evidence type="ECO:0000313" key="6">
    <source>
        <dbReference type="Proteomes" id="UP000636956"/>
    </source>
</evidence>
<dbReference type="PANTHER" id="PTHR12526:SF637">
    <property type="entry name" value="GLYCOSYLTRANSFERASE EPSF-RELATED"/>
    <property type="match status" value="1"/>
</dbReference>